<reference evidence="1" key="1">
    <citation type="submission" date="2024-12" db="EMBL/GenBank/DDBJ databases">
        <authorList>
            <person name="Wu N."/>
        </authorList>
    </citation>
    <scope>NUCLEOTIDE SEQUENCE</scope>
    <source>
        <strain evidence="1">P15</strain>
    </source>
</reference>
<name>A0ACC7P5A9_9BACL</name>
<sequence>MNRSITINKLSEQMGLTSRTLRHWESEGLFTSERDASSGWRVYDENALMRIRITSILRRLDIPLKDIQTVLANQSLSHLSLVVKKKISGLQMKKAEIARFQEQLEQVLHYLQTQEEDSMVRMDQLLTDTEDIYMHQTSGTSTLKIVNLPAMRMAYHIAVSNSPEEEAMAPVLEWTKAANVLGTARFFGGNMKPFPTEAGNPYGYGMCVSIPDGVTVPEHLKEMVLPGGLYAVLESSDDIPGSWSVLMKALKEDGFYQSDRSRLCLEEHIRNEKPEGSGNPFHLVLMEPVKAVR</sequence>
<keyword evidence="2" id="KW-1185">Reference proteome</keyword>
<proteinExistence type="predicted"/>
<accession>A0ACC7P5A9</accession>
<protein>
    <submittedName>
        <fullName evidence="1">MerR family transcriptional regulator</fullName>
    </submittedName>
</protein>
<evidence type="ECO:0000313" key="1">
    <source>
        <dbReference type="EMBL" id="MFM9331465.1"/>
    </source>
</evidence>
<organism evidence="1 2">
    <name type="scientific">Paenibacillus mesotrionivorans</name>
    <dbReference type="NCBI Taxonomy" id="3160968"/>
    <lineage>
        <taxon>Bacteria</taxon>
        <taxon>Bacillati</taxon>
        <taxon>Bacillota</taxon>
        <taxon>Bacilli</taxon>
        <taxon>Bacillales</taxon>
        <taxon>Paenibacillaceae</taxon>
        <taxon>Paenibacillus</taxon>
    </lineage>
</organism>
<evidence type="ECO:0000313" key="2">
    <source>
        <dbReference type="Proteomes" id="UP001631969"/>
    </source>
</evidence>
<comment type="caution">
    <text evidence="1">The sequence shown here is derived from an EMBL/GenBank/DDBJ whole genome shotgun (WGS) entry which is preliminary data.</text>
</comment>
<dbReference type="EMBL" id="JBJURJ010000018">
    <property type="protein sequence ID" value="MFM9331465.1"/>
    <property type="molecule type" value="Genomic_DNA"/>
</dbReference>
<gene>
    <name evidence="1" type="ORF">ACI1P1_24520</name>
</gene>
<dbReference type="Proteomes" id="UP001631969">
    <property type="component" value="Unassembled WGS sequence"/>
</dbReference>